<feature type="region of interest" description="C-terminal hotdog fold" evidence="4">
    <location>
        <begin position="498"/>
        <end position="653"/>
    </location>
</feature>
<protein>
    <submittedName>
        <fullName evidence="7">Type I polyketide synthase</fullName>
    </submittedName>
</protein>
<dbReference type="InterPro" id="IPR050091">
    <property type="entry name" value="PKS_NRPS_Biosynth_Enz"/>
</dbReference>
<dbReference type="InterPro" id="IPR057326">
    <property type="entry name" value="KR_dom"/>
</dbReference>
<dbReference type="SMART" id="SM00823">
    <property type="entry name" value="PKS_PP"/>
    <property type="match status" value="1"/>
</dbReference>
<dbReference type="InterPro" id="IPR049552">
    <property type="entry name" value="PKS_DH_N"/>
</dbReference>
<dbReference type="SUPFAM" id="SSF47336">
    <property type="entry name" value="ACP-like"/>
    <property type="match status" value="1"/>
</dbReference>
<dbReference type="Gene3D" id="3.10.129.110">
    <property type="entry name" value="Polyketide synthase dehydratase"/>
    <property type="match status" value="1"/>
</dbReference>
<dbReference type="PROSITE" id="PS00012">
    <property type="entry name" value="PHOSPHOPANTETHEINE"/>
    <property type="match status" value="1"/>
</dbReference>
<reference evidence="7 8" key="1">
    <citation type="submission" date="2021-12" db="EMBL/GenBank/DDBJ databases">
        <title>Discovery of the Pendulisporaceae a myxobacterial family with distinct sporulation behavior and unique specialized metabolism.</title>
        <authorList>
            <person name="Garcia R."/>
            <person name="Popoff A."/>
            <person name="Bader C.D."/>
            <person name="Loehr J."/>
            <person name="Walesch S."/>
            <person name="Walt C."/>
            <person name="Boldt J."/>
            <person name="Bunk B."/>
            <person name="Haeckl F.J.F.P.J."/>
            <person name="Gunesch A.P."/>
            <person name="Birkelbach J."/>
            <person name="Nuebel U."/>
            <person name="Pietschmann T."/>
            <person name="Bach T."/>
            <person name="Mueller R."/>
        </authorList>
    </citation>
    <scope>NUCLEOTIDE SEQUENCE [LARGE SCALE GENOMIC DNA]</scope>
    <source>
        <strain evidence="7 8">MSr11954</strain>
    </source>
</reference>
<dbReference type="Pfam" id="PF00698">
    <property type="entry name" value="Acyl_transf_1"/>
    <property type="match status" value="1"/>
</dbReference>
<evidence type="ECO:0000256" key="1">
    <source>
        <dbReference type="ARBA" id="ARBA00022450"/>
    </source>
</evidence>
<dbReference type="PANTHER" id="PTHR43775:SF51">
    <property type="entry name" value="INACTIVE PHENOLPHTHIOCEROL SYNTHESIS POLYKETIDE SYNTHASE TYPE I PKS1-RELATED"/>
    <property type="match status" value="1"/>
</dbReference>
<dbReference type="Pfam" id="PF00550">
    <property type="entry name" value="PP-binding"/>
    <property type="match status" value="1"/>
</dbReference>
<dbReference type="SUPFAM" id="SSF55048">
    <property type="entry name" value="Probable ACP-binding domain of malonyl-CoA ACP transacylase"/>
    <property type="match status" value="1"/>
</dbReference>
<dbReference type="InterPro" id="IPR049551">
    <property type="entry name" value="PKS_DH_C"/>
</dbReference>
<dbReference type="InterPro" id="IPR020806">
    <property type="entry name" value="PKS_PP-bd"/>
</dbReference>
<dbReference type="InterPro" id="IPR016035">
    <property type="entry name" value="Acyl_Trfase/lysoPLipase"/>
</dbReference>
<feature type="active site" description="Proton acceptor; for dehydratase activity" evidence="4">
    <location>
        <position position="388"/>
    </location>
</feature>
<dbReference type="InterPro" id="IPR049900">
    <property type="entry name" value="PKS_mFAS_DH"/>
</dbReference>
<dbReference type="InterPro" id="IPR020807">
    <property type="entry name" value="PKS_DH"/>
</dbReference>
<proteinExistence type="predicted"/>
<dbReference type="Gene3D" id="1.10.1200.10">
    <property type="entry name" value="ACP-like"/>
    <property type="match status" value="1"/>
</dbReference>
<gene>
    <name evidence="7" type="ORF">LZC94_10335</name>
</gene>
<dbReference type="InterPro" id="IPR055123">
    <property type="entry name" value="SpnB-like_Rossmann"/>
</dbReference>
<dbReference type="Pfam" id="PF08659">
    <property type="entry name" value="KR"/>
    <property type="match status" value="1"/>
</dbReference>
<evidence type="ECO:0000256" key="4">
    <source>
        <dbReference type="PROSITE-ProRule" id="PRU01363"/>
    </source>
</evidence>
<dbReference type="InterPro" id="IPR006162">
    <property type="entry name" value="Ppantetheine_attach_site"/>
</dbReference>
<dbReference type="InterPro" id="IPR001227">
    <property type="entry name" value="Ac_transferase_dom_sf"/>
</dbReference>
<dbReference type="InterPro" id="IPR036736">
    <property type="entry name" value="ACP-like_sf"/>
</dbReference>
<keyword evidence="2" id="KW-0597">Phosphoprotein</keyword>
<evidence type="ECO:0000256" key="3">
    <source>
        <dbReference type="ARBA" id="ARBA00022679"/>
    </source>
</evidence>
<dbReference type="InterPro" id="IPR014043">
    <property type="entry name" value="Acyl_transferase_dom"/>
</dbReference>
<evidence type="ECO:0000256" key="2">
    <source>
        <dbReference type="ARBA" id="ARBA00022553"/>
    </source>
</evidence>
<dbReference type="SUPFAM" id="SSF52151">
    <property type="entry name" value="FabD/lysophospholipase-like"/>
    <property type="match status" value="1"/>
</dbReference>
<dbReference type="SMART" id="SM00826">
    <property type="entry name" value="PKS_DH"/>
    <property type="match status" value="1"/>
</dbReference>
<dbReference type="PROSITE" id="PS50075">
    <property type="entry name" value="CARRIER"/>
    <property type="match status" value="1"/>
</dbReference>
<name>A0ABZ2MCW9_9BACT</name>
<dbReference type="PANTHER" id="PTHR43775">
    <property type="entry name" value="FATTY ACID SYNTHASE"/>
    <property type="match status" value="1"/>
</dbReference>
<dbReference type="EMBL" id="CP089984">
    <property type="protein sequence ID" value="WXB20374.1"/>
    <property type="molecule type" value="Genomic_DNA"/>
</dbReference>
<accession>A0ABZ2MCW9</accession>
<dbReference type="SUPFAM" id="SSF51735">
    <property type="entry name" value="NAD(P)-binding Rossmann-fold domains"/>
    <property type="match status" value="2"/>
</dbReference>
<feature type="domain" description="PKS/mFAS DH" evidence="6">
    <location>
        <begin position="356"/>
        <end position="653"/>
    </location>
</feature>
<dbReference type="Pfam" id="PF22953">
    <property type="entry name" value="SpnB_Rossmann"/>
    <property type="match status" value="1"/>
</dbReference>
<keyword evidence="3" id="KW-0808">Transferase</keyword>
<dbReference type="InterPro" id="IPR013968">
    <property type="entry name" value="PKS_KR"/>
</dbReference>
<dbReference type="InterPro" id="IPR036291">
    <property type="entry name" value="NAD(P)-bd_dom_sf"/>
</dbReference>
<keyword evidence="8" id="KW-1185">Reference proteome</keyword>
<dbReference type="Gene3D" id="3.30.70.3290">
    <property type="match status" value="1"/>
</dbReference>
<dbReference type="CDD" id="cd08956">
    <property type="entry name" value="KR_3_FAS_SDR_x"/>
    <property type="match status" value="1"/>
</dbReference>
<evidence type="ECO:0000313" key="8">
    <source>
        <dbReference type="Proteomes" id="UP001370348"/>
    </source>
</evidence>
<feature type="region of interest" description="N-terminal hotdog fold" evidence="4">
    <location>
        <begin position="356"/>
        <end position="481"/>
    </location>
</feature>
<dbReference type="PROSITE" id="PS52019">
    <property type="entry name" value="PKS_MFAS_DH"/>
    <property type="match status" value="1"/>
</dbReference>
<feature type="domain" description="Carrier" evidence="5">
    <location>
        <begin position="1128"/>
        <end position="1203"/>
    </location>
</feature>
<evidence type="ECO:0000313" key="7">
    <source>
        <dbReference type="EMBL" id="WXB20374.1"/>
    </source>
</evidence>
<feature type="active site" description="Proton donor; for dehydratase activity" evidence="4">
    <location>
        <position position="559"/>
    </location>
</feature>
<dbReference type="Gene3D" id="3.40.50.720">
    <property type="entry name" value="NAD(P)-binding Rossmann-like Domain"/>
    <property type="match status" value="1"/>
</dbReference>
<evidence type="ECO:0000259" key="6">
    <source>
        <dbReference type="PROSITE" id="PS52019"/>
    </source>
</evidence>
<dbReference type="Pfam" id="PF14765">
    <property type="entry name" value="PS-DH"/>
    <property type="match status" value="1"/>
</dbReference>
<dbReference type="Proteomes" id="UP001370348">
    <property type="component" value="Chromosome"/>
</dbReference>
<dbReference type="SMART" id="SM00822">
    <property type="entry name" value="PKS_KR"/>
    <property type="match status" value="1"/>
</dbReference>
<dbReference type="Gene3D" id="3.40.366.10">
    <property type="entry name" value="Malonyl-Coenzyme A Acyl Carrier Protein, domain 2"/>
    <property type="match status" value="1"/>
</dbReference>
<dbReference type="SMART" id="SM00827">
    <property type="entry name" value="PKS_AT"/>
    <property type="match status" value="1"/>
</dbReference>
<sequence length="1288" mass="138196">MGRELYAAFPVYRRSLDGICACFDGSLGVSLREVIFEDGNASRLEQTQYAQAALFAVEVSVVRLLESWGIRADVVMGHSVGELGAAHVAGVLSLEDACRLVAARGRLMQGVSAKGAMASLQATEAEVVERLRGRAGVSIAAVNGPRATVISGDEAAVQEVMAEFEGAGRKAKRLEVSHAFHSSHMDEVLEAFGREAAKIDYRAPQTAVISNVTGKRASDDELRSAGYWMRHVREPVRFGEGVQALEAEGVTRYVEVGPRGVLSALAAENLTERGAEESVLLAALRADRSEVETVLEVMCNLHVIGQSVDWGAFFEPLGARRMALPTYAFQHERYWLDAPKAATGDMASVGLAAAEHPFLGAEVALAEGDGLVLTGALSLESQSWLREHDVFGTVILPGTAFLELAFAAGERVGLERVEELVLEAPLGIREKARVQMQVMIGSRDEPGSRPLSIYARESGAEGEVGWIRHASGRLGPAAPPTTQEQEIWEHAAWPPAGARAIPLDELYERLSNAGLVYGPSFQGLHAAWKRGEDLFVEVQLPERMAEEAGQYHLHPALLDSVLHALALNIEETRDDDGRSRGTPGKGVVAAWEPALPFSWTGATLPLASSSRLRAQLSRKPDGGIAMTLGDASGRRVAQVQALLTRPVSRDRWQPTSASSHPSLYSITWSPLAQPAAPATGTNPWAWLEMSDDGAWSELQSRIERAGDVPDTVVLSFPPPHLPLEGADLVRATHAATERGLSFLRAWLADERFASSTLLLVTYRAIAAAPDEGVLDLVHAPLWGLVRTAQTEHPSRTMAMVDIDDESAARRVLPGALLTGELQLAWRRGTLRVPRLTPLSGASTLPALPHEGTFLVTGATGALGARFARHLVEKHGIRHLLLVSRRGGSSPGAAGLVRDLEAAGARVTLAACDTADREALAGLIAAIAPEHPLRGVVHAAGVLEDGILEAQTPARFARVFAPKVDAALHLHELTRTNELSLFVLFSSLAGVLGSPGQSNYASANTFLDALASQRRAAGLPAVSLAWGPWAEDGMAARSAEDARSRRRGVPPLSSHEGTALFDAALEREPPLLIPARFDIRELRKGRAALPPLLQRIVPTTRRQLAKERESGPALLRQRLTGLPATEVQPIVLELVQGEVAAVLGHASPATIEATRPLHELGLDSLMALDLRNRLVAASGLRFPATLLFDHPTPLALARLIQRELSPPAPDEPPILSLLERLEALVSSMESDDLARPEIAARLRVLSSRLSASNDAQVARRAVAQKLQTASDDELFAFYRQVGKARESGS</sequence>
<dbReference type="InterPro" id="IPR009081">
    <property type="entry name" value="PP-bd_ACP"/>
</dbReference>
<dbReference type="Pfam" id="PF21089">
    <property type="entry name" value="PKS_DH_N"/>
    <property type="match status" value="1"/>
</dbReference>
<dbReference type="InterPro" id="IPR042104">
    <property type="entry name" value="PKS_dehydratase_sf"/>
</dbReference>
<dbReference type="InterPro" id="IPR016036">
    <property type="entry name" value="Malonyl_transacylase_ACP-bd"/>
</dbReference>
<organism evidence="7 8">
    <name type="scientific">Pendulispora albinea</name>
    <dbReference type="NCBI Taxonomy" id="2741071"/>
    <lineage>
        <taxon>Bacteria</taxon>
        <taxon>Pseudomonadati</taxon>
        <taxon>Myxococcota</taxon>
        <taxon>Myxococcia</taxon>
        <taxon>Myxococcales</taxon>
        <taxon>Sorangiineae</taxon>
        <taxon>Pendulisporaceae</taxon>
        <taxon>Pendulispora</taxon>
    </lineage>
</organism>
<evidence type="ECO:0000259" key="5">
    <source>
        <dbReference type="PROSITE" id="PS50075"/>
    </source>
</evidence>
<keyword evidence="1" id="KW-0596">Phosphopantetheine</keyword>